<dbReference type="AlphaFoldDB" id="A0A1Q6I9H4"/>
<accession>A0A1Q6I9H4</accession>
<sequence>MEYKDLIKNAKANGVASDKAMWQSVDGLSDMLCVLKEEHPAMYWEFMRKQHSILYGPHYDKNFAEMDIERIRYTGPGGEKKNGAHWSADQVEDATKNLSFPSGTTKWDKYVAFNSFYSDLCSIYDESQIIKGAHKFYFADEDGPQGKIWEYMTAMQYGS</sequence>
<reference evidence="2 3" key="1">
    <citation type="journal article" date="2016" name="Nat. Biotechnol.">
        <title>Measurement of bacterial replication rates in microbial communities.</title>
        <authorList>
            <person name="Brown C.T."/>
            <person name="Olm M.R."/>
            <person name="Thomas B.C."/>
            <person name="Banfield J.F."/>
        </authorList>
    </citation>
    <scope>NUCLEOTIDE SEQUENCE [LARGE SCALE GENOMIC DNA]</scope>
    <source>
        <strain evidence="2">45_41</strain>
    </source>
</reference>
<feature type="domain" description="DUF7841" evidence="1">
    <location>
        <begin position="46"/>
        <end position="152"/>
    </location>
</feature>
<comment type="caution">
    <text evidence="2">The sequence shown here is derived from an EMBL/GenBank/DDBJ whole genome shotgun (WGS) entry which is preliminary data.</text>
</comment>
<evidence type="ECO:0000259" key="1">
    <source>
        <dbReference type="Pfam" id="PF25223"/>
    </source>
</evidence>
<evidence type="ECO:0000313" key="3">
    <source>
        <dbReference type="Proteomes" id="UP000186549"/>
    </source>
</evidence>
<protein>
    <recommendedName>
        <fullName evidence="1">DUF7841 domain-containing protein</fullName>
    </recommendedName>
</protein>
<gene>
    <name evidence="2" type="ORF">BHV79_06435</name>
</gene>
<proteinExistence type="predicted"/>
<dbReference type="Pfam" id="PF25223">
    <property type="entry name" value="DUF7841"/>
    <property type="match status" value="1"/>
</dbReference>
<organism evidence="2 3">
    <name type="scientific">Bacteroides uniformis</name>
    <dbReference type="NCBI Taxonomy" id="820"/>
    <lineage>
        <taxon>Bacteria</taxon>
        <taxon>Pseudomonadati</taxon>
        <taxon>Bacteroidota</taxon>
        <taxon>Bacteroidia</taxon>
        <taxon>Bacteroidales</taxon>
        <taxon>Bacteroidaceae</taxon>
        <taxon>Bacteroides</taxon>
    </lineage>
</organism>
<dbReference type="EMBL" id="MNQU01000167">
    <property type="protein sequence ID" value="OKZ35501.1"/>
    <property type="molecule type" value="Genomic_DNA"/>
</dbReference>
<dbReference type="InterPro" id="IPR057163">
    <property type="entry name" value="DUF7841"/>
</dbReference>
<name>A0A1Q6I9H4_BACUN</name>
<evidence type="ECO:0000313" key="2">
    <source>
        <dbReference type="EMBL" id="OKZ35501.1"/>
    </source>
</evidence>
<dbReference type="Proteomes" id="UP000186549">
    <property type="component" value="Unassembled WGS sequence"/>
</dbReference>